<sequence>MTRADERGAATLVVLAVTGVLMFVGLGLAGVAAIVATQRSAQAAADLAALAGATAAVTGADACAAADGIATANGSMLTSCEPAGAIVTVGVTAPGPTLLGRRYDVTAQARAGPAAG</sequence>
<feature type="domain" description="Putative Flp pilus-assembly TadG-like N-terminal" evidence="2">
    <location>
        <begin position="8"/>
        <end position="55"/>
    </location>
</feature>
<dbReference type="InterPro" id="IPR028087">
    <property type="entry name" value="Tad_N"/>
</dbReference>
<keyword evidence="4" id="KW-1185">Reference proteome</keyword>
<gene>
    <name evidence="3" type="ORF">C7S10_03720</name>
</gene>
<dbReference type="Proteomes" id="UP000244867">
    <property type="component" value="Unassembled WGS sequence"/>
</dbReference>
<name>A0A2R7Z2J8_9ACTN</name>
<dbReference type="InterPro" id="IPR021202">
    <property type="entry name" value="Rv3654c-like"/>
</dbReference>
<dbReference type="Pfam" id="PF13400">
    <property type="entry name" value="Tad"/>
    <property type="match status" value="1"/>
</dbReference>
<protein>
    <recommendedName>
        <fullName evidence="2">Putative Flp pilus-assembly TadG-like N-terminal domain-containing protein</fullName>
    </recommendedName>
</protein>
<dbReference type="EMBL" id="PYXZ01000001">
    <property type="protein sequence ID" value="PUA82830.1"/>
    <property type="molecule type" value="Genomic_DNA"/>
</dbReference>
<keyword evidence="1" id="KW-0472">Membrane</keyword>
<evidence type="ECO:0000256" key="1">
    <source>
        <dbReference type="SAM" id="Phobius"/>
    </source>
</evidence>
<keyword evidence="1" id="KW-0812">Transmembrane</keyword>
<evidence type="ECO:0000259" key="2">
    <source>
        <dbReference type="Pfam" id="PF13400"/>
    </source>
</evidence>
<dbReference type="AlphaFoldDB" id="A0A2R7Z2J8"/>
<keyword evidence="1" id="KW-1133">Transmembrane helix</keyword>
<feature type="transmembrane region" description="Helical" evidence="1">
    <location>
        <begin position="12"/>
        <end position="36"/>
    </location>
</feature>
<dbReference type="NCBIfam" id="TIGR03816">
    <property type="entry name" value="tadE_like_DECH"/>
    <property type="match status" value="1"/>
</dbReference>
<proteinExistence type="predicted"/>
<organism evidence="3 4">
    <name type="scientific">Nocardioides currus</name>
    <dbReference type="NCBI Taxonomy" id="2133958"/>
    <lineage>
        <taxon>Bacteria</taxon>
        <taxon>Bacillati</taxon>
        <taxon>Actinomycetota</taxon>
        <taxon>Actinomycetes</taxon>
        <taxon>Propionibacteriales</taxon>
        <taxon>Nocardioidaceae</taxon>
        <taxon>Nocardioides</taxon>
    </lineage>
</organism>
<dbReference type="OrthoDB" id="10013115at2"/>
<reference evidence="3 4" key="1">
    <citation type="submission" date="2018-03" db="EMBL/GenBank/DDBJ databases">
        <authorList>
            <person name="Keele B.F."/>
        </authorList>
    </citation>
    <scope>NUCLEOTIDE SEQUENCE [LARGE SCALE GENOMIC DNA]</scope>
    <source>
        <strain evidence="3 4">IB-3</strain>
    </source>
</reference>
<evidence type="ECO:0000313" key="4">
    <source>
        <dbReference type="Proteomes" id="UP000244867"/>
    </source>
</evidence>
<dbReference type="RefSeq" id="WP_108343015.1">
    <property type="nucleotide sequence ID" value="NZ_PYXZ01000001.1"/>
</dbReference>
<comment type="caution">
    <text evidence="3">The sequence shown here is derived from an EMBL/GenBank/DDBJ whole genome shotgun (WGS) entry which is preliminary data.</text>
</comment>
<evidence type="ECO:0000313" key="3">
    <source>
        <dbReference type="EMBL" id="PUA82830.1"/>
    </source>
</evidence>
<accession>A0A2R7Z2J8</accession>